<feature type="compositionally biased region" description="Basic residues" evidence="1">
    <location>
        <begin position="84"/>
        <end position="94"/>
    </location>
</feature>
<evidence type="ECO:0000256" key="1">
    <source>
        <dbReference type="SAM" id="MobiDB-lite"/>
    </source>
</evidence>
<dbReference type="EMBL" id="JBHMAA010000077">
    <property type="protein sequence ID" value="MFB9953419.1"/>
    <property type="molecule type" value="Genomic_DNA"/>
</dbReference>
<evidence type="ECO:0000313" key="3">
    <source>
        <dbReference type="Proteomes" id="UP001589692"/>
    </source>
</evidence>
<comment type="caution">
    <text evidence="2">The sequence shown here is derived from an EMBL/GenBank/DDBJ whole genome shotgun (WGS) entry which is preliminary data.</text>
</comment>
<accession>A0ABV6AS28</accession>
<reference evidence="2 3" key="1">
    <citation type="submission" date="2024-09" db="EMBL/GenBank/DDBJ databases">
        <authorList>
            <person name="Sun Q."/>
            <person name="Mori K."/>
        </authorList>
    </citation>
    <scope>NUCLEOTIDE SEQUENCE [LARGE SCALE GENOMIC DNA]</scope>
    <source>
        <strain evidence="2 3">TBRC 4938</strain>
    </source>
</reference>
<organism evidence="2 3">
    <name type="scientific">Rhizobium puerariae</name>
    <dbReference type="NCBI Taxonomy" id="1585791"/>
    <lineage>
        <taxon>Bacteria</taxon>
        <taxon>Pseudomonadati</taxon>
        <taxon>Pseudomonadota</taxon>
        <taxon>Alphaproteobacteria</taxon>
        <taxon>Hyphomicrobiales</taxon>
        <taxon>Rhizobiaceae</taxon>
        <taxon>Rhizobium/Agrobacterium group</taxon>
        <taxon>Rhizobium</taxon>
    </lineage>
</organism>
<name>A0ABV6AS28_9HYPH</name>
<evidence type="ECO:0000313" key="2">
    <source>
        <dbReference type="EMBL" id="MFB9953419.1"/>
    </source>
</evidence>
<protein>
    <submittedName>
        <fullName evidence="2">Uncharacterized protein</fullName>
    </submittedName>
</protein>
<dbReference type="RefSeq" id="WP_377266207.1">
    <property type="nucleotide sequence ID" value="NZ_JBHMAA010000077.1"/>
</dbReference>
<gene>
    <name evidence="2" type="ORF">ACFFP0_31665</name>
</gene>
<feature type="region of interest" description="Disordered" evidence="1">
    <location>
        <begin position="84"/>
        <end position="119"/>
    </location>
</feature>
<dbReference type="Proteomes" id="UP001589692">
    <property type="component" value="Unassembled WGS sequence"/>
</dbReference>
<sequence length="119" mass="12942">MAGDILKLDLPPEARRAAVRAHEASIAGDVAEALQRDRVRVVDLLEVTRQASRIGVDIDIAEVIISGLSADAVRARVLEVAPAKRKPRKRRRARGRVDSPNPLPREYSALAPDVGPLAR</sequence>
<keyword evidence="3" id="KW-1185">Reference proteome</keyword>
<proteinExistence type="predicted"/>